<dbReference type="OrthoDB" id="9800361at2"/>
<evidence type="ECO:0000313" key="1">
    <source>
        <dbReference type="EMBL" id="RIH85596.1"/>
    </source>
</evidence>
<proteinExistence type="predicted"/>
<accession>A0A399EPW7</accession>
<protein>
    <submittedName>
        <fullName evidence="1">Uncharacterized protein</fullName>
    </submittedName>
</protein>
<gene>
    <name evidence="1" type="ORF">Mrose_02160</name>
</gene>
<dbReference type="SUPFAM" id="SSF57802">
    <property type="entry name" value="Rubredoxin-like"/>
    <property type="match status" value="1"/>
</dbReference>
<organism evidence="1 2">
    <name type="scientific">Calidithermus roseus</name>
    <dbReference type="NCBI Taxonomy" id="1644118"/>
    <lineage>
        <taxon>Bacteria</taxon>
        <taxon>Thermotogati</taxon>
        <taxon>Deinococcota</taxon>
        <taxon>Deinococci</taxon>
        <taxon>Thermales</taxon>
        <taxon>Thermaceae</taxon>
        <taxon>Calidithermus</taxon>
    </lineage>
</organism>
<dbReference type="Proteomes" id="UP000265341">
    <property type="component" value="Unassembled WGS sequence"/>
</dbReference>
<evidence type="ECO:0000313" key="2">
    <source>
        <dbReference type="Proteomes" id="UP000265341"/>
    </source>
</evidence>
<dbReference type="RefSeq" id="WP_119278158.1">
    <property type="nucleotide sequence ID" value="NZ_QWLA01000040.1"/>
</dbReference>
<name>A0A399EPW7_9DEIN</name>
<sequence length="98" mass="11700">MVQLPVYLSPVPTRLQRLQAERERIRTRLRQSRDPDERRRLDDALFELRCAIRVERERAAGVRWRCEECGFSARPSEWLEFCPECGGRWEIGKELKGQ</sequence>
<dbReference type="AlphaFoldDB" id="A0A399EPW7"/>
<keyword evidence="2" id="KW-1185">Reference proteome</keyword>
<dbReference type="EMBL" id="QWLA01000040">
    <property type="protein sequence ID" value="RIH85596.1"/>
    <property type="molecule type" value="Genomic_DNA"/>
</dbReference>
<reference evidence="1 2" key="1">
    <citation type="submission" date="2018-08" db="EMBL/GenBank/DDBJ databases">
        <title>Meiothermus roseus NBRC 110900 genome sequencing project.</title>
        <authorList>
            <person name="Da Costa M.S."/>
            <person name="Albuquerque L."/>
            <person name="Raposo P."/>
            <person name="Froufe H.J.C."/>
            <person name="Barroso C.S."/>
            <person name="Egas C."/>
        </authorList>
    </citation>
    <scope>NUCLEOTIDE SEQUENCE [LARGE SCALE GENOMIC DNA]</scope>
    <source>
        <strain evidence="1 2">NBRC 110900</strain>
    </source>
</reference>
<comment type="caution">
    <text evidence="1">The sequence shown here is derived from an EMBL/GenBank/DDBJ whole genome shotgun (WGS) entry which is preliminary data.</text>
</comment>